<organism evidence="1 2">
    <name type="scientific">Actinomycetospora chlora</name>
    <dbReference type="NCBI Taxonomy" id="663608"/>
    <lineage>
        <taxon>Bacteria</taxon>
        <taxon>Bacillati</taxon>
        <taxon>Actinomycetota</taxon>
        <taxon>Actinomycetes</taxon>
        <taxon>Pseudonocardiales</taxon>
        <taxon>Pseudonocardiaceae</taxon>
        <taxon>Actinomycetospora</taxon>
    </lineage>
</organism>
<evidence type="ECO:0000313" key="1">
    <source>
        <dbReference type="EMBL" id="GAA4811412.1"/>
    </source>
</evidence>
<gene>
    <name evidence="1" type="ORF">GCM10023200_56510</name>
</gene>
<dbReference type="EMBL" id="BAABHO010000075">
    <property type="protein sequence ID" value="GAA4811412.1"/>
    <property type="molecule type" value="Genomic_DNA"/>
</dbReference>
<accession>A0ABP9CIX7</accession>
<comment type="caution">
    <text evidence="1">The sequence shown here is derived from an EMBL/GenBank/DDBJ whole genome shotgun (WGS) entry which is preliminary data.</text>
</comment>
<proteinExistence type="predicted"/>
<keyword evidence="2" id="KW-1185">Reference proteome</keyword>
<evidence type="ECO:0008006" key="3">
    <source>
        <dbReference type="Google" id="ProtNLM"/>
    </source>
</evidence>
<dbReference type="RefSeq" id="WP_345424187.1">
    <property type="nucleotide sequence ID" value="NZ_BAABHO010000075.1"/>
</dbReference>
<dbReference type="Proteomes" id="UP001500928">
    <property type="component" value="Unassembled WGS sequence"/>
</dbReference>
<reference evidence="2" key="1">
    <citation type="journal article" date="2019" name="Int. J. Syst. Evol. Microbiol.">
        <title>The Global Catalogue of Microorganisms (GCM) 10K type strain sequencing project: providing services to taxonomists for standard genome sequencing and annotation.</title>
        <authorList>
            <consortium name="The Broad Institute Genomics Platform"/>
            <consortium name="The Broad Institute Genome Sequencing Center for Infectious Disease"/>
            <person name="Wu L."/>
            <person name="Ma J."/>
        </authorList>
    </citation>
    <scope>NUCLEOTIDE SEQUENCE [LARGE SCALE GENOMIC DNA]</scope>
    <source>
        <strain evidence="2">JCM 17979</strain>
    </source>
</reference>
<protein>
    <recommendedName>
        <fullName evidence="3">PE family protein</fullName>
    </recommendedName>
</protein>
<evidence type="ECO:0000313" key="2">
    <source>
        <dbReference type="Proteomes" id="UP001500928"/>
    </source>
</evidence>
<name>A0ABP9CIX7_9PSEU</name>
<sequence length="110" mass="11500">MATPTADQTRDQALDVIAQVQEAGLRLAGSVAESWSAVLRGVPGLSGSLGEARPQELAARLPQSAGEAVDRFYDTGVQMLEAQRAAAHHVLDAVAPSLRSVMVTPPGARR</sequence>